<name>A0A9Q0EUX1_9TELE</name>
<evidence type="ECO:0000313" key="3">
    <source>
        <dbReference type="Proteomes" id="UP001148018"/>
    </source>
</evidence>
<dbReference type="Proteomes" id="UP001148018">
    <property type="component" value="Unassembled WGS sequence"/>
</dbReference>
<protein>
    <submittedName>
        <fullName evidence="2">Uncharacterized protein</fullName>
    </submittedName>
</protein>
<accession>A0A9Q0EUX1</accession>
<gene>
    <name evidence="2" type="ORF">NHX12_020355</name>
</gene>
<dbReference type="EMBL" id="JANIIK010000036">
    <property type="protein sequence ID" value="KAJ3612078.1"/>
    <property type="molecule type" value="Genomic_DNA"/>
</dbReference>
<feature type="compositionally biased region" description="Polar residues" evidence="1">
    <location>
        <begin position="40"/>
        <end position="50"/>
    </location>
</feature>
<feature type="region of interest" description="Disordered" evidence="1">
    <location>
        <begin position="1"/>
        <end position="94"/>
    </location>
</feature>
<evidence type="ECO:0000256" key="1">
    <source>
        <dbReference type="SAM" id="MobiDB-lite"/>
    </source>
</evidence>
<dbReference type="AlphaFoldDB" id="A0A9Q0EUX1"/>
<sequence>MESSTRRRPRELGPYHRRVPLGGTPEDSDRITGEFLSGAPQRTQTDLEFQSSRTSSSSRPGPRVPVVQDLEFQSSRTSSSSRPGPRVPVVQPDV</sequence>
<comment type="caution">
    <text evidence="2">The sequence shown here is derived from an EMBL/GenBank/DDBJ whole genome shotgun (WGS) entry which is preliminary data.</text>
</comment>
<proteinExistence type="predicted"/>
<reference evidence="2" key="1">
    <citation type="submission" date="2022-07" db="EMBL/GenBank/DDBJ databases">
        <title>Chromosome-level genome of Muraenolepis orangiensis.</title>
        <authorList>
            <person name="Kim J."/>
        </authorList>
    </citation>
    <scope>NUCLEOTIDE SEQUENCE</scope>
    <source>
        <strain evidence="2">KU_S4_2022</strain>
        <tissue evidence="2">Muscle</tissue>
    </source>
</reference>
<feature type="compositionally biased region" description="Low complexity" evidence="1">
    <location>
        <begin position="74"/>
        <end position="94"/>
    </location>
</feature>
<organism evidence="2 3">
    <name type="scientific">Muraenolepis orangiensis</name>
    <name type="common">Patagonian moray cod</name>
    <dbReference type="NCBI Taxonomy" id="630683"/>
    <lineage>
        <taxon>Eukaryota</taxon>
        <taxon>Metazoa</taxon>
        <taxon>Chordata</taxon>
        <taxon>Craniata</taxon>
        <taxon>Vertebrata</taxon>
        <taxon>Euteleostomi</taxon>
        <taxon>Actinopterygii</taxon>
        <taxon>Neopterygii</taxon>
        <taxon>Teleostei</taxon>
        <taxon>Neoteleostei</taxon>
        <taxon>Acanthomorphata</taxon>
        <taxon>Zeiogadaria</taxon>
        <taxon>Gadariae</taxon>
        <taxon>Gadiformes</taxon>
        <taxon>Muraenolepidoidei</taxon>
        <taxon>Muraenolepididae</taxon>
        <taxon>Muraenolepis</taxon>
    </lineage>
</organism>
<evidence type="ECO:0000313" key="2">
    <source>
        <dbReference type="EMBL" id="KAJ3612078.1"/>
    </source>
</evidence>
<feature type="compositionally biased region" description="Low complexity" evidence="1">
    <location>
        <begin position="51"/>
        <end position="67"/>
    </location>
</feature>
<keyword evidence="3" id="KW-1185">Reference proteome</keyword>